<dbReference type="GO" id="GO:0005637">
    <property type="term" value="C:nuclear inner membrane"/>
    <property type="evidence" value="ECO:0007669"/>
    <property type="project" value="InterPro"/>
</dbReference>
<comment type="caution">
    <text evidence="9">The sequence shown here is derived from an EMBL/GenBank/DDBJ whole genome shotgun (WGS) entry which is preliminary data.</text>
</comment>
<dbReference type="GO" id="GO:0005783">
    <property type="term" value="C:endoplasmic reticulum"/>
    <property type="evidence" value="ECO:0007669"/>
    <property type="project" value="TreeGrafter"/>
</dbReference>
<evidence type="ECO:0000259" key="8">
    <source>
        <dbReference type="Pfam" id="PF12949"/>
    </source>
</evidence>
<evidence type="ECO:0000256" key="1">
    <source>
        <dbReference type="ARBA" id="ARBA00004126"/>
    </source>
</evidence>
<feature type="domain" description="Man1/Src1-like C-terminal" evidence="7">
    <location>
        <begin position="693"/>
        <end position="798"/>
    </location>
</feature>
<feature type="region of interest" description="Disordered" evidence="6">
    <location>
        <begin position="56"/>
        <end position="364"/>
    </location>
</feature>
<feature type="region of interest" description="Disordered" evidence="6">
    <location>
        <begin position="501"/>
        <end position="523"/>
    </location>
</feature>
<evidence type="ECO:0008006" key="11">
    <source>
        <dbReference type="Google" id="ProtNLM"/>
    </source>
</evidence>
<comment type="subcellular location">
    <subcellularLocation>
        <location evidence="1">Nucleus membrane</location>
    </subcellularLocation>
</comment>
<keyword evidence="2" id="KW-0812">Transmembrane</keyword>
<dbReference type="AlphaFoldDB" id="A0A9W7Y4G5"/>
<dbReference type="InterPro" id="IPR044780">
    <property type="entry name" value="Heh2/Src1"/>
</dbReference>
<feature type="compositionally biased region" description="Polar residues" evidence="6">
    <location>
        <begin position="268"/>
        <end position="280"/>
    </location>
</feature>
<feature type="domain" description="HeH/LEM" evidence="8">
    <location>
        <begin position="13"/>
        <end position="46"/>
    </location>
</feature>
<feature type="region of interest" description="Disordered" evidence="6">
    <location>
        <begin position="437"/>
        <end position="482"/>
    </location>
</feature>
<protein>
    <recommendedName>
        <fullName evidence="11">HeH/LEM domain-containing protein</fullName>
    </recommendedName>
</protein>
<evidence type="ECO:0000256" key="6">
    <source>
        <dbReference type="SAM" id="MobiDB-lite"/>
    </source>
</evidence>
<dbReference type="GO" id="GO:0003682">
    <property type="term" value="F:chromatin binding"/>
    <property type="evidence" value="ECO:0007669"/>
    <property type="project" value="InterPro"/>
</dbReference>
<dbReference type="PANTHER" id="PTHR47808:SF2">
    <property type="entry name" value="LEM DOMAIN-CONTAINING PROTEIN 2"/>
    <property type="match status" value="1"/>
</dbReference>
<keyword evidence="4" id="KW-0472">Membrane</keyword>
<feature type="non-terminal residue" evidence="9">
    <location>
        <position position="799"/>
    </location>
</feature>
<name>A0A9W7Y4G5_9FUNG</name>
<keyword evidence="3" id="KW-1133">Transmembrane helix</keyword>
<dbReference type="InterPro" id="IPR025856">
    <property type="entry name" value="HeH/LEM_domain"/>
</dbReference>
<feature type="compositionally biased region" description="Polar residues" evidence="6">
    <location>
        <begin position="242"/>
        <end position="251"/>
    </location>
</feature>
<feature type="compositionally biased region" description="Basic residues" evidence="6">
    <location>
        <begin position="129"/>
        <end position="139"/>
    </location>
</feature>
<dbReference type="CDD" id="cd12935">
    <property type="entry name" value="LEM_like"/>
    <property type="match status" value="1"/>
</dbReference>
<evidence type="ECO:0000313" key="10">
    <source>
        <dbReference type="Proteomes" id="UP001143981"/>
    </source>
</evidence>
<evidence type="ECO:0000256" key="3">
    <source>
        <dbReference type="ARBA" id="ARBA00022989"/>
    </source>
</evidence>
<dbReference type="Pfam" id="PF09402">
    <property type="entry name" value="MSC"/>
    <property type="match status" value="1"/>
</dbReference>
<dbReference type="InterPro" id="IPR018996">
    <property type="entry name" value="Man1/Src1-like_C"/>
</dbReference>
<organism evidence="9 10">
    <name type="scientific">Coemansia biformis</name>
    <dbReference type="NCBI Taxonomy" id="1286918"/>
    <lineage>
        <taxon>Eukaryota</taxon>
        <taxon>Fungi</taxon>
        <taxon>Fungi incertae sedis</taxon>
        <taxon>Zoopagomycota</taxon>
        <taxon>Kickxellomycotina</taxon>
        <taxon>Kickxellomycetes</taxon>
        <taxon>Kickxellales</taxon>
        <taxon>Kickxellaceae</taxon>
        <taxon>Coemansia</taxon>
    </lineage>
</organism>
<dbReference type="EMBL" id="JANBOI010001145">
    <property type="protein sequence ID" value="KAJ1727304.1"/>
    <property type="molecule type" value="Genomic_DNA"/>
</dbReference>
<dbReference type="GO" id="GO:0071763">
    <property type="term" value="P:nuclear membrane organization"/>
    <property type="evidence" value="ECO:0007669"/>
    <property type="project" value="TreeGrafter"/>
</dbReference>
<dbReference type="Proteomes" id="UP001143981">
    <property type="component" value="Unassembled WGS sequence"/>
</dbReference>
<evidence type="ECO:0000256" key="2">
    <source>
        <dbReference type="ARBA" id="ARBA00022692"/>
    </source>
</evidence>
<accession>A0A9W7Y4G5</accession>
<evidence type="ECO:0000256" key="4">
    <source>
        <dbReference type="ARBA" id="ARBA00023136"/>
    </source>
</evidence>
<dbReference type="Pfam" id="PF12949">
    <property type="entry name" value="HeH"/>
    <property type="match status" value="1"/>
</dbReference>
<feature type="compositionally biased region" description="Basic and acidic residues" evidence="6">
    <location>
        <begin position="140"/>
        <end position="161"/>
    </location>
</feature>
<evidence type="ECO:0000313" key="9">
    <source>
        <dbReference type="EMBL" id="KAJ1727304.1"/>
    </source>
</evidence>
<feature type="compositionally biased region" description="Gly residues" evidence="6">
    <location>
        <begin position="228"/>
        <end position="237"/>
    </location>
</feature>
<evidence type="ECO:0000259" key="7">
    <source>
        <dbReference type="Pfam" id="PF09402"/>
    </source>
</evidence>
<evidence type="ECO:0000256" key="5">
    <source>
        <dbReference type="ARBA" id="ARBA00023242"/>
    </source>
</evidence>
<reference evidence="9" key="1">
    <citation type="submission" date="2022-07" db="EMBL/GenBank/DDBJ databases">
        <title>Phylogenomic reconstructions and comparative analyses of Kickxellomycotina fungi.</title>
        <authorList>
            <person name="Reynolds N.K."/>
            <person name="Stajich J.E."/>
            <person name="Barry K."/>
            <person name="Grigoriev I.V."/>
            <person name="Crous P."/>
            <person name="Smith M.E."/>
        </authorList>
    </citation>
    <scope>NUCLEOTIDE SEQUENCE</scope>
    <source>
        <strain evidence="9">BCRC 34381</strain>
    </source>
</reference>
<keyword evidence="10" id="KW-1185">Reference proteome</keyword>
<feature type="region of interest" description="Disordered" evidence="6">
    <location>
        <begin position="397"/>
        <end position="417"/>
    </location>
</feature>
<dbReference type="PANTHER" id="PTHR47808">
    <property type="entry name" value="INNER NUCLEAR MEMBRANE PROTEIN HEH2-RELATED"/>
    <property type="match status" value="1"/>
</dbReference>
<dbReference type="OrthoDB" id="2503928at2759"/>
<proteinExistence type="predicted"/>
<keyword evidence="5" id="KW-0539">Nucleus</keyword>
<gene>
    <name evidence="9" type="ORF">LPJ61_004641</name>
</gene>
<sequence length="799" mass="86394">MSSDQYLEEGFDPQSLKMSTIRSLLVKHNVEYPSNAKKPELLGILQESVLTKAPKLRKEARRRVKGDGHDIEMVAGTSAAAVGSRTRSQTPRTERVRPPALAAKARDEAQEEDKPKAEPAVKDSGDVQRKKKKKSKKIRPVKESGKEPGKEPGKRAPKEEQLTPPRSTLGKAADIKRTAGTKRKLSDAEQSADSGDEDVFTPARRQMGDGQKLRIAKHKQQQQQSRGEGAGHGGEGGKNFSDDNPFQSSPEATRKRRRMGSAEGRPTTPMSALRKSQVSDLSFRVALPKASVSHEESSDQRSSPPAEDAELPESPLMQHAAELPDLSDDLLGQQRLAGRVGDLVARYQGQPSHPRPRSPTVRIRDELPRQPVAIAHGSEAALQPVAVPVVEIEHPAQSITTAERPPPPPFSLEPPRARFTMTPDAMRQLAADQSRRTTVAGGLPPVAPGIPATHPDRPPAHRYVPARPPSRERVVAGSEQPSIEQAELEAQDLQRRRVATLRQHVESSEGAAQRTHSRRSSIASIASSVGEARGIPAIPASSEKAASASASAGGAKAAAEPSSWGLRVLWLAALCAASLVWRAHEKFAIGFGSARSDYAPLAAPVGSALWLPEPVADDAPPAERALYYARYVRAAYVEPLPLECPEHADCVPYTAIPAAAGAGLVGGARDQWVVPVVDREAEAGTPNERQVAVVQCDSGYVLQFPPLASRVYPLLPRCVRDESTELRVRQLVDAMVGECNSKRGRAQCAMSLMEQARELLGQGSVPAAPVEGEDDVDEIERLGLSTAELRREMWRRKSP</sequence>
<dbReference type="GO" id="GO:0034399">
    <property type="term" value="C:nuclear periphery"/>
    <property type="evidence" value="ECO:0007669"/>
    <property type="project" value="TreeGrafter"/>
</dbReference>
<feature type="compositionally biased region" description="Basic and acidic residues" evidence="6">
    <location>
        <begin position="104"/>
        <end position="128"/>
    </location>
</feature>